<dbReference type="InterPro" id="IPR036020">
    <property type="entry name" value="WW_dom_sf"/>
</dbReference>
<dbReference type="PROSITE" id="PS50020">
    <property type="entry name" value="WW_DOMAIN_2"/>
    <property type="match status" value="1"/>
</dbReference>
<gene>
    <name evidence="4" type="ORF">WJX74_005650</name>
</gene>
<protein>
    <recommendedName>
        <fullName evidence="3">WW domain-containing protein</fullName>
    </recommendedName>
</protein>
<sequence length="702" mass="72785">MDPQADKQLMWIAKSGLKAPLPTDWKACQSPGGDIYYFNFVTGESIWEHPCDEHHRQLFKTEKAKQQKEAPEASPAAALGLPELLLQAQLPKMSLPSRGSSTMPPIPENDPSASTTPGLSRPATGATALEPISASPAVPAKPAIPSATDAASAHPSNADPTAGAVPLLPSENPSSSGRLDTASLEAEPLLGDSPSSAALPASPSVDMPSVAGAPTSCKADNALTPASSNEDSNEPSALTASAADLPAPNKEPDSMLGNLSPGENPYIAMTDVQPVTTSSTQANSSLDKGIISSHDRPTQNAVSSAQESGPDVSSAAEALPCRIAITAPSHASKAASAAHANALLNSGASTAATIGTLPSSSESASLTTSSNRLPEAALVFANPDAEAAASESTAQTSRLAGGAIDWAQRPPEPVNRGDLKDIQSHPLPDSTWRAGSEQISEDGGRSSISQQGQPPTSTDQQDPQINMAEAKLKLSAESEQRLQEFAAQLQEQEMAAKQKLQAEHRQHLDMLGDKFRQEVDKAISANQKELHQVQERHQTSLLAAESAARQSLAALNATANERHAKLRAELAETERALQAQADAARARLQSAAQSTAAATPNPATDAALNSFLSNMAQGHLGASEGRGAASEATNQGYAAWGSRPSTEQVIRTVGSQARAVANGPVAPASLHATALIHAAPRTLHRRESLSTLVERIQQLSAA</sequence>
<feature type="compositionally biased region" description="Low complexity" evidence="2">
    <location>
        <begin position="193"/>
        <end position="204"/>
    </location>
</feature>
<dbReference type="Pfam" id="PF00397">
    <property type="entry name" value="WW"/>
    <property type="match status" value="1"/>
</dbReference>
<dbReference type="CDD" id="cd00201">
    <property type="entry name" value="WW"/>
    <property type="match status" value="1"/>
</dbReference>
<reference evidence="4 5" key="1">
    <citation type="journal article" date="2024" name="Nat. Commun.">
        <title>Phylogenomics reveals the evolutionary origins of lichenization in chlorophyte algae.</title>
        <authorList>
            <person name="Puginier C."/>
            <person name="Libourel C."/>
            <person name="Otte J."/>
            <person name="Skaloud P."/>
            <person name="Haon M."/>
            <person name="Grisel S."/>
            <person name="Petersen M."/>
            <person name="Berrin J.G."/>
            <person name="Delaux P.M."/>
            <person name="Dal Grande F."/>
            <person name="Keller J."/>
        </authorList>
    </citation>
    <scope>NUCLEOTIDE SEQUENCE [LARGE SCALE GENOMIC DNA]</scope>
    <source>
        <strain evidence="4 5">SAG 2145</strain>
    </source>
</reference>
<evidence type="ECO:0000259" key="3">
    <source>
        <dbReference type="PROSITE" id="PS50020"/>
    </source>
</evidence>
<dbReference type="EMBL" id="JALJOS010000009">
    <property type="protein sequence ID" value="KAK9834610.1"/>
    <property type="molecule type" value="Genomic_DNA"/>
</dbReference>
<feature type="compositionally biased region" description="Low complexity" evidence="2">
    <location>
        <begin position="449"/>
        <end position="463"/>
    </location>
</feature>
<evidence type="ECO:0000256" key="2">
    <source>
        <dbReference type="SAM" id="MobiDB-lite"/>
    </source>
</evidence>
<proteinExistence type="predicted"/>
<dbReference type="PANTHER" id="PTHR21715">
    <property type="entry name" value="RH04127P"/>
    <property type="match status" value="1"/>
</dbReference>
<keyword evidence="1" id="KW-0175">Coiled coil</keyword>
<accession>A0AAW1RLY0</accession>
<feature type="coiled-coil region" evidence="1">
    <location>
        <begin position="475"/>
        <end position="506"/>
    </location>
</feature>
<dbReference type="InterPro" id="IPR053233">
    <property type="entry name" value="ABRA-related"/>
</dbReference>
<feature type="compositionally biased region" description="Polar residues" evidence="2">
    <location>
        <begin position="273"/>
        <end position="286"/>
    </location>
</feature>
<evidence type="ECO:0000256" key="1">
    <source>
        <dbReference type="SAM" id="Coils"/>
    </source>
</evidence>
<dbReference type="SUPFAM" id="SSF51045">
    <property type="entry name" value="WW domain"/>
    <property type="match status" value="1"/>
</dbReference>
<dbReference type="Proteomes" id="UP001438707">
    <property type="component" value="Unassembled WGS sequence"/>
</dbReference>
<comment type="caution">
    <text evidence="4">The sequence shown here is derived from an EMBL/GenBank/DDBJ whole genome shotgun (WGS) entry which is preliminary data.</text>
</comment>
<keyword evidence="5" id="KW-1185">Reference proteome</keyword>
<organism evidence="4 5">
    <name type="scientific">Apatococcus lobatus</name>
    <dbReference type="NCBI Taxonomy" id="904363"/>
    <lineage>
        <taxon>Eukaryota</taxon>
        <taxon>Viridiplantae</taxon>
        <taxon>Chlorophyta</taxon>
        <taxon>core chlorophytes</taxon>
        <taxon>Trebouxiophyceae</taxon>
        <taxon>Chlorellales</taxon>
        <taxon>Chlorellaceae</taxon>
        <taxon>Apatococcus</taxon>
    </lineage>
</organism>
<feature type="compositionally biased region" description="Polar residues" evidence="2">
    <location>
        <begin position="298"/>
        <end position="307"/>
    </location>
</feature>
<dbReference type="AlphaFoldDB" id="A0AAW1RLY0"/>
<feature type="compositionally biased region" description="Polar residues" evidence="2">
    <location>
        <begin position="224"/>
        <end position="239"/>
    </location>
</feature>
<evidence type="ECO:0000313" key="4">
    <source>
        <dbReference type="EMBL" id="KAK9834610.1"/>
    </source>
</evidence>
<evidence type="ECO:0000313" key="5">
    <source>
        <dbReference type="Proteomes" id="UP001438707"/>
    </source>
</evidence>
<name>A0AAW1RLY0_9CHLO</name>
<feature type="region of interest" description="Disordered" evidence="2">
    <location>
        <begin position="402"/>
        <end position="463"/>
    </location>
</feature>
<dbReference type="PANTHER" id="PTHR21715:SF0">
    <property type="entry name" value="RH04127P"/>
    <property type="match status" value="1"/>
</dbReference>
<dbReference type="SMART" id="SM00456">
    <property type="entry name" value="WW"/>
    <property type="match status" value="1"/>
</dbReference>
<feature type="coiled-coil region" evidence="1">
    <location>
        <begin position="556"/>
        <end position="594"/>
    </location>
</feature>
<dbReference type="InterPro" id="IPR001202">
    <property type="entry name" value="WW_dom"/>
</dbReference>
<dbReference type="Gene3D" id="3.30.1470.10">
    <property type="entry name" value="Photosystem I PsaD, reaction center subunit II"/>
    <property type="match status" value="1"/>
</dbReference>
<feature type="domain" description="WW" evidence="3">
    <location>
        <begin position="19"/>
        <end position="52"/>
    </location>
</feature>
<feature type="region of interest" description="Disordered" evidence="2">
    <location>
        <begin position="94"/>
        <end position="315"/>
    </location>
</feature>